<keyword evidence="4" id="KW-1185">Reference proteome</keyword>
<organism evidence="3 4">
    <name type="scientific">Algivirga pacifica</name>
    <dbReference type="NCBI Taxonomy" id="1162670"/>
    <lineage>
        <taxon>Bacteria</taxon>
        <taxon>Pseudomonadati</taxon>
        <taxon>Bacteroidota</taxon>
        <taxon>Cytophagia</taxon>
        <taxon>Cytophagales</taxon>
        <taxon>Flammeovirgaceae</taxon>
        <taxon>Algivirga</taxon>
    </lineage>
</organism>
<dbReference type="Gene3D" id="2.20.200.10">
    <property type="entry name" value="Outer membrane efflux proteins (OEP)"/>
    <property type="match status" value="1"/>
</dbReference>
<dbReference type="PANTHER" id="PTHR30203">
    <property type="entry name" value="OUTER MEMBRANE CATION EFFLUX PROTEIN"/>
    <property type="match status" value="1"/>
</dbReference>
<keyword evidence="2" id="KW-1134">Transmembrane beta strand</keyword>
<comment type="subcellular location">
    <subcellularLocation>
        <location evidence="2">Cell membrane</location>
        <topology evidence="2">Lipid-anchor</topology>
    </subcellularLocation>
</comment>
<keyword evidence="2" id="KW-0812">Transmembrane</keyword>
<comment type="similarity">
    <text evidence="1 2">Belongs to the outer membrane factor (OMF) (TC 1.B.17) family.</text>
</comment>
<gene>
    <name evidence="3" type="ORF">GCM10023331_23370</name>
</gene>
<dbReference type="Gene3D" id="1.20.1600.10">
    <property type="entry name" value="Outer membrane efflux proteins (OEP)"/>
    <property type="match status" value="1"/>
</dbReference>
<name>A0ABP9DDY6_9BACT</name>
<dbReference type="InterPro" id="IPR010131">
    <property type="entry name" value="MdtP/NodT-like"/>
</dbReference>
<proteinExistence type="inferred from homology"/>
<accession>A0ABP9DDY6</accession>
<protein>
    <submittedName>
        <fullName evidence="3">TolC family protein</fullName>
    </submittedName>
</protein>
<dbReference type="Proteomes" id="UP001500298">
    <property type="component" value="Unassembled WGS sequence"/>
</dbReference>
<evidence type="ECO:0000313" key="4">
    <source>
        <dbReference type="Proteomes" id="UP001500298"/>
    </source>
</evidence>
<evidence type="ECO:0000256" key="2">
    <source>
        <dbReference type="RuleBase" id="RU362097"/>
    </source>
</evidence>
<keyword evidence="2" id="KW-0472">Membrane</keyword>
<dbReference type="PANTHER" id="PTHR30203:SF30">
    <property type="entry name" value="OUTER MEMBRANE PROTEIN-RELATED"/>
    <property type="match status" value="1"/>
</dbReference>
<sequence length="455" mass="50035">MGKNYKRPELAMPEAFYTDFSTDTSSNLSEISWKDYFSDTVLLALIDSGLHNNYDLLIAEQRVIQANALLMQSRGALIPSFSGGGAVGIADPGDNSLQGKNINAANATGNNIPIPIENYQLDLSMSWEIDFWGRLRRLKESAKAQVAQTEMAQRALETVLVANIASLYYELLSLDIKLEVINKNIALQEEAFRVVKLQKEGGRANEVGVKQIEAQLLNTKGLKPAVLQQMVVTENALNYLLGRYPQEIHRGDSLMQQELPETAFTGIPSELLQRRPDILVAEYSLMAANANVGAAKAAFYPTISLSATGFMNSFDAGEFFSLPASLGYSVAGGLVAPIFQGNAIRAQYKSTEAEREQALFQYQQSIITSFNEVINSLVAVNQLEEQKSLKVLEVDALLKAAHFSNELFKSGYANYLEVITAQNNALVAELDLADIQKEQLISLVELYRSLGGGWE</sequence>
<dbReference type="SUPFAM" id="SSF56954">
    <property type="entry name" value="Outer membrane efflux proteins (OEP)"/>
    <property type="match status" value="1"/>
</dbReference>
<dbReference type="Pfam" id="PF02321">
    <property type="entry name" value="OEP"/>
    <property type="match status" value="2"/>
</dbReference>
<dbReference type="EMBL" id="BAABJX010000035">
    <property type="protein sequence ID" value="GAA4837506.1"/>
    <property type="molecule type" value="Genomic_DNA"/>
</dbReference>
<dbReference type="InterPro" id="IPR003423">
    <property type="entry name" value="OMP_efflux"/>
</dbReference>
<comment type="caution">
    <text evidence="3">The sequence shown here is derived from an EMBL/GenBank/DDBJ whole genome shotgun (WGS) entry which is preliminary data.</text>
</comment>
<evidence type="ECO:0000313" key="3">
    <source>
        <dbReference type="EMBL" id="GAA4837506.1"/>
    </source>
</evidence>
<keyword evidence="2" id="KW-0449">Lipoprotein</keyword>
<reference evidence="4" key="1">
    <citation type="journal article" date="2019" name="Int. J. Syst. Evol. Microbiol.">
        <title>The Global Catalogue of Microorganisms (GCM) 10K type strain sequencing project: providing services to taxonomists for standard genome sequencing and annotation.</title>
        <authorList>
            <consortium name="The Broad Institute Genomics Platform"/>
            <consortium name="The Broad Institute Genome Sequencing Center for Infectious Disease"/>
            <person name="Wu L."/>
            <person name="Ma J."/>
        </authorList>
    </citation>
    <scope>NUCLEOTIDE SEQUENCE [LARGE SCALE GENOMIC DNA]</scope>
    <source>
        <strain evidence="4">JCM 18326</strain>
    </source>
</reference>
<evidence type="ECO:0000256" key="1">
    <source>
        <dbReference type="ARBA" id="ARBA00007613"/>
    </source>
</evidence>
<keyword evidence="2" id="KW-0564">Palmitate</keyword>
<dbReference type="NCBIfam" id="TIGR01845">
    <property type="entry name" value="outer_NodT"/>
    <property type="match status" value="1"/>
</dbReference>